<dbReference type="EMBL" id="CP066701">
    <property type="protein sequence ID" value="QQX25175.1"/>
    <property type="molecule type" value="Genomic_DNA"/>
</dbReference>
<evidence type="ECO:0000256" key="10">
    <source>
        <dbReference type="ARBA" id="ARBA00023225"/>
    </source>
</evidence>
<dbReference type="EMBL" id="LQYN01000073">
    <property type="protein sequence ID" value="KYD00008.1"/>
    <property type="molecule type" value="Genomic_DNA"/>
</dbReference>
<dbReference type="GO" id="GO:0005886">
    <property type="term" value="C:plasma membrane"/>
    <property type="evidence" value="ECO:0007669"/>
    <property type="project" value="UniProtKB-SubCell"/>
</dbReference>
<dbReference type="GO" id="GO:0044781">
    <property type="term" value="P:bacterial-type flagellum organization"/>
    <property type="evidence" value="ECO:0007669"/>
    <property type="project" value="UniProtKB-KW"/>
</dbReference>
<keyword evidence="11" id="KW-0175">Coiled coil</keyword>
<evidence type="ECO:0000256" key="9">
    <source>
        <dbReference type="ARBA" id="ARBA00023136"/>
    </source>
</evidence>
<dbReference type="GO" id="GO:0009288">
    <property type="term" value="C:bacterial-type flagellum"/>
    <property type="evidence" value="ECO:0007669"/>
    <property type="project" value="InterPro"/>
</dbReference>
<keyword evidence="13" id="KW-0969">Cilium</keyword>
<evidence type="ECO:0000313" key="13">
    <source>
        <dbReference type="EMBL" id="QQX25175.1"/>
    </source>
</evidence>
<accession>A0A150KN42</accession>
<reference evidence="12 14" key="1">
    <citation type="submission" date="2016-01" db="EMBL/GenBank/DDBJ databases">
        <title>Genome Sequences of Twelve Sporeforming Bacillus Species Isolated from Foods.</title>
        <authorList>
            <person name="Berendsen E.M."/>
            <person name="Wells-Bennik M.H."/>
            <person name="Krawcyk A.O."/>
            <person name="De Jong A."/>
            <person name="Holsappel S."/>
            <person name="Eijlander R.T."/>
            <person name="Kuipers O.P."/>
        </authorList>
    </citation>
    <scope>NUCLEOTIDE SEQUENCE [LARGE SCALE GENOMIC DNA]</scope>
    <source>
        <strain evidence="12 14">B4102</strain>
    </source>
</reference>
<reference evidence="13 15" key="2">
    <citation type="submission" date="2020-12" db="EMBL/GenBank/DDBJ databases">
        <title>Taxonomic evaluation of the Bacillus sporothermodurans group of bacteria based on whole genome sequences.</title>
        <authorList>
            <person name="Fiedler G."/>
            <person name="Herbstmann A.-D."/>
            <person name="Doll E."/>
            <person name="Wenning M."/>
            <person name="Brinks E."/>
            <person name="Kabisch J."/>
            <person name="Breitenwieser F."/>
            <person name="Lappann M."/>
            <person name="Boehnlein C."/>
            <person name="Franz C."/>
        </authorList>
    </citation>
    <scope>NUCLEOTIDE SEQUENCE [LARGE SCALE GENOMIC DNA]</scope>
    <source>
        <strain evidence="13 15">DSM 10599</strain>
    </source>
</reference>
<keyword evidence="5" id="KW-1003">Cell membrane</keyword>
<comment type="subcellular location">
    <subcellularLocation>
        <location evidence="1">Cell membrane</location>
        <topology evidence="1">Peripheral membrane protein</topology>
        <orientation evidence="1">Cytoplasmic side</orientation>
    </subcellularLocation>
</comment>
<evidence type="ECO:0000313" key="14">
    <source>
        <dbReference type="Proteomes" id="UP000075666"/>
    </source>
</evidence>
<dbReference type="KEGG" id="hspo:JGZ69_21135"/>
<dbReference type="Gene3D" id="1.10.287.1700">
    <property type="match status" value="1"/>
</dbReference>
<name>A0A150KN42_9BACI</name>
<evidence type="ECO:0000313" key="15">
    <source>
        <dbReference type="Proteomes" id="UP000595512"/>
    </source>
</evidence>
<keyword evidence="6" id="KW-0145">Chemotaxis</keyword>
<dbReference type="GO" id="GO:0015031">
    <property type="term" value="P:protein transport"/>
    <property type="evidence" value="ECO:0007669"/>
    <property type="project" value="UniProtKB-KW"/>
</dbReference>
<keyword evidence="13" id="KW-0966">Cell projection</keyword>
<keyword evidence="4" id="KW-0813">Transport</keyword>
<dbReference type="GeneID" id="62497620"/>
<keyword evidence="8" id="KW-0653">Protein transport</keyword>
<dbReference type="Proteomes" id="UP000075666">
    <property type="component" value="Unassembled WGS sequence"/>
</dbReference>
<evidence type="ECO:0000256" key="11">
    <source>
        <dbReference type="SAM" id="Coils"/>
    </source>
</evidence>
<feature type="coiled-coil region" evidence="11">
    <location>
        <begin position="73"/>
        <end position="117"/>
    </location>
</feature>
<keyword evidence="10" id="KW-1006">Bacterial flagellum protein export</keyword>
<dbReference type="OrthoDB" id="2968361at2"/>
<dbReference type="Proteomes" id="UP000595512">
    <property type="component" value="Chromosome"/>
</dbReference>
<dbReference type="GO" id="GO:0006935">
    <property type="term" value="P:chemotaxis"/>
    <property type="evidence" value="ECO:0007669"/>
    <property type="project" value="UniProtKB-KW"/>
</dbReference>
<keyword evidence="13" id="KW-0282">Flagellum</keyword>
<dbReference type="AlphaFoldDB" id="A0A150KN42"/>
<dbReference type="STRING" id="46224.B4102_1020"/>
<evidence type="ECO:0000256" key="2">
    <source>
        <dbReference type="ARBA" id="ARBA00010004"/>
    </source>
</evidence>
<proteinExistence type="inferred from homology"/>
<evidence type="ECO:0000256" key="6">
    <source>
        <dbReference type="ARBA" id="ARBA00022500"/>
    </source>
</evidence>
<dbReference type="PATRIC" id="fig|46224.3.peg.3747"/>
<dbReference type="InterPro" id="IPR012823">
    <property type="entry name" value="Flagell_FliJ"/>
</dbReference>
<dbReference type="Pfam" id="PF02050">
    <property type="entry name" value="FliJ"/>
    <property type="match status" value="1"/>
</dbReference>
<keyword evidence="9" id="KW-0472">Membrane</keyword>
<evidence type="ECO:0000256" key="1">
    <source>
        <dbReference type="ARBA" id="ARBA00004413"/>
    </source>
</evidence>
<organism evidence="12 14">
    <name type="scientific">Heyndrickxia sporothermodurans</name>
    <dbReference type="NCBI Taxonomy" id="46224"/>
    <lineage>
        <taxon>Bacteria</taxon>
        <taxon>Bacillati</taxon>
        <taxon>Bacillota</taxon>
        <taxon>Bacilli</taxon>
        <taxon>Bacillales</taxon>
        <taxon>Bacillaceae</taxon>
        <taxon>Heyndrickxia</taxon>
    </lineage>
</organism>
<evidence type="ECO:0000256" key="8">
    <source>
        <dbReference type="ARBA" id="ARBA00022927"/>
    </source>
</evidence>
<evidence type="ECO:0000313" key="12">
    <source>
        <dbReference type="EMBL" id="KYD00008.1"/>
    </source>
</evidence>
<comment type="similarity">
    <text evidence="2">Belongs to the FliJ family.</text>
</comment>
<protein>
    <recommendedName>
        <fullName evidence="3">Flagellar FliJ protein</fullName>
    </recommendedName>
</protein>
<evidence type="ECO:0000256" key="7">
    <source>
        <dbReference type="ARBA" id="ARBA00022795"/>
    </source>
</evidence>
<dbReference type="RefSeq" id="WP_066233045.1">
    <property type="nucleotide sequence ID" value="NZ_CP066701.1"/>
</dbReference>
<evidence type="ECO:0000256" key="5">
    <source>
        <dbReference type="ARBA" id="ARBA00022475"/>
    </source>
</evidence>
<keyword evidence="14" id="KW-1185">Reference proteome</keyword>
<dbReference type="InterPro" id="IPR053716">
    <property type="entry name" value="Flag_assembly_chemotaxis_eff"/>
</dbReference>
<evidence type="ECO:0000256" key="3">
    <source>
        <dbReference type="ARBA" id="ARBA00020392"/>
    </source>
</evidence>
<sequence>MKYQYKFEKILSLKEREKDEALSTYQKSVKRFENVAEELYQLLKKKEDLLDFQTSKLETGLSIQEIRHHQRFITNLEKSIKHYQDLVINARNQMNWYEQKLQEKNIEVKKYEKLKEKDFEKYLFLLQEIENKQIDEISTQIYFHRIGN</sequence>
<evidence type="ECO:0000256" key="4">
    <source>
        <dbReference type="ARBA" id="ARBA00022448"/>
    </source>
</evidence>
<gene>
    <name evidence="13" type="primary">fliJ</name>
    <name evidence="12" type="ORF">B4102_1020</name>
    <name evidence="13" type="ORF">JGZ69_21135</name>
</gene>
<keyword evidence="7" id="KW-1005">Bacterial flagellum biogenesis</keyword>
<dbReference type="NCBIfam" id="TIGR02473">
    <property type="entry name" value="flagell_FliJ"/>
    <property type="match status" value="1"/>
</dbReference>
<dbReference type="GO" id="GO:0071973">
    <property type="term" value="P:bacterial-type flagellum-dependent cell motility"/>
    <property type="evidence" value="ECO:0007669"/>
    <property type="project" value="InterPro"/>
</dbReference>